<sequence>MSLPRGKSSSSSISARKSPQSPHPVAGEKLPISDVHFKEIVLDDIDKSMAIVNLIIGWKELDLEIRRLKLQLKQSVNLFQATSTENNYRKVDEKLQKQEPAKENWQADAFIEVSKAVSAFRRYFVGEIEKATDNFSNERKVADGGLGHVFKSALDHNAVVIKIFRSDFVQSEDLFQMEFGANLHVKGFLLPCFRFLHLTQILGGKIEWPLPPKRDKLPWCLL</sequence>
<evidence type="ECO:0000256" key="4">
    <source>
        <dbReference type="SAM" id="MobiDB-lite"/>
    </source>
</evidence>
<comment type="catalytic activity">
    <reaction evidence="1">
        <text>S-ubiquitinyl-[E2 ubiquitin-conjugating enzyme]-L-cysteine + [acceptor protein]-L-lysine = [E2 ubiquitin-conjugating enzyme]-L-cysteine + N(6)-ubiquitinyl-[acceptor protein]-L-lysine.</text>
        <dbReference type="EC" id="2.3.2.27"/>
    </reaction>
</comment>
<dbReference type="Gene3D" id="3.30.200.20">
    <property type="entry name" value="Phosphorylase Kinase, domain 1"/>
    <property type="match status" value="1"/>
</dbReference>
<evidence type="ECO:0000256" key="2">
    <source>
        <dbReference type="ARBA" id="ARBA00012483"/>
    </source>
</evidence>
<dbReference type="GO" id="GO:0061630">
    <property type="term" value="F:ubiquitin protein ligase activity"/>
    <property type="evidence" value="ECO:0007669"/>
    <property type="project" value="UniProtKB-EC"/>
</dbReference>
<evidence type="ECO:0000313" key="5">
    <source>
        <dbReference type="EMBL" id="KAG0477898.1"/>
    </source>
</evidence>
<proteinExistence type="predicted"/>
<dbReference type="InterPro" id="IPR011009">
    <property type="entry name" value="Kinase-like_dom_sf"/>
</dbReference>
<gene>
    <name evidence="5" type="ORF">HPP92_012617</name>
</gene>
<dbReference type="PANTHER" id="PTHR45647">
    <property type="entry name" value="OS02G0152300 PROTEIN"/>
    <property type="match status" value="1"/>
</dbReference>
<evidence type="ECO:0000313" key="6">
    <source>
        <dbReference type="Proteomes" id="UP000639772"/>
    </source>
</evidence>
<organism evidence="5 6">
    <name type="scientific">Vanilla planifolia</name>
    <name type="common">Vanilla</name>
    <dbReference type="NCBI Taxonomy" id="51239"/>
    <lineage>
        <taxon>Eukaryota</taxon>
        <taxon>Viridiplantae</taxon>
        <taxon>Streptophyta</taxon>
        <taxon>Embryophyta</taxon>
        <taxon>Tracheophyta</taxon>
        <taxon>Spermatophyta</taxon>
        <taxon>Magnoliopsida</taxon>
        <taxon>Liliopsida</taxon>
        <taxon>Asparagales</taxon>
        <taxon>Orchidaceae</taxon>
        <taxon>Vanilloideae</taxon>
        <taxon>Vanilleae</taxon>
        <taxon>Vanilla</taxon>
    </lineage>
</organism>
<feature type="region of interest" description="Disordered" evidence="4">
    <location>
        <begin position="1"/>
        <end position="28"/>
    </location>
</feature>
<dbReference type="PANTHER" id="PTHR45647:SF51">
    <property type="entry name" value="PROTEIN KINASE SUPERFAMILY PROTEIN"/>
    <property type="match status" value="1"/>
</dbReference>
<reference evidence="5 6" key="1">
    <citation type="journal article" date="2020" name="Nat. Food">
        <title>A phased Vanilla planifolia genome enables genetic improvement of flavour and production.</title>
        <authorList>
            <person name="Hasing T."/>
            <person name="Tang H."/>
            <person name="Brym M."/>
            <person name="Khazi F."/>
            <person name="Huang T."/>
            <person name="Chambers A.H."/>
        </authorList>
    </citation>
    <scope>NUCLEOTIDE SEQUENCE [LARGE SCALE GENOMIC DNA]</scope>
    <source>
        <tissue evidence="5">Leaf</tissue>
    </source>
</reference>
<evidence type="ECO:0000256" key="1">
    <source>
        <dbReference type="ARBA" id="ARBA00000900"/>
    </source>
</evidence>
<dbReference type="EC" id="2.3.2.27" evidence="2"/>
<name>A0A835QU38_VANPL</name>
<protein>
    <recommendedName>
        <fullName evidence="2">RING-type E3 ubiquitin transferase</fullName>
        <ecNumber evidence="2">2.3.2.27</ecNumber>
    </recommendedName>
</protein>
<dbReference type="SUPFAM" id="SSF56112">
    <property type="entry name" value="Protein kinase-like (PK-like)"/>
    <property type="match status" value="1"/>
</dbReference>
<keyword evidence="3" id="KW-0833">Ubl conjugation pathway</keyword>
<dbReference type="AlphaFoldDB" id="A0A835QU38"/>
<evidence type="ECO:0000256" key="3">
    <source>
        <dbReference type="ARBA" id="ARBA00022786"/>
    </source>
</evidence>
<feature type="compositionally biased region" description="Low complexity" evidence="4">
    <location>
        <begin position="1"/>
        <end position="20"/>
    </location>
</feature>
<dbReference type="Proteomes" id="UP000639772">
    <property type="component" value="Chromosome 6"/>
</dbReference>
<dbReference type="InterPro" id="IPR051348">
    <property type="entry name" value="U-box_ubiquitin_ligases"/>
</dbReference>
<dbReference type="OrthoDB" id="1924358at2759"/>
<comment type="caution">
    <text evidence="5">The sequence shown here is derived from an EMBL/GenBank/DDBJ whole genome shotgun (WGS) entry which is preliminary data.</text>
</comment>
<dbReference type="EMBL" id="JADCNM010000006">
    <property type="protein sequence ID" value="KAG0477898.1"/>
    <property type="molecule type" value="Genomic_DNA"/>
</dbReference>
<accession>A0A835QU38</accession>